<dbReference type="PIRSF" id="PIRSF016521">
    <property type="entry name" value="Acyl-CoA_hydro"/>
    <property type="match status" value="1"/>
</dbReference>
<dbReference type="Proteomes" id="UP000001554">
    <property type="component" value="Chromosome 5"/>
</dbReference>
<proteinExistence type="inferred from homology"/>
<gene>
    <name evidence="6" type="primary">LOC118415662</name>
</gene>
<dbReference type="InterPro" id="IPR016662">
    <property type="entry name" value="Acyl-CoA_thioEstase_long-chain"/>
</dbReference>
<dbReference type="FunFam" id="3.40.50.1820:FF:000024">
    <property type="entry name" value="acyl-coenzyme A thioesterase 4"/>
    <property type="match status" value="1"/>
</dbReference>
<accession>A0A9J7L4N7</accession>
<dbReference type="GO" id="GO:0047617">
    <property type="term" value="F:fatty acyl-CoA hydrolase activity"/>
    <property type="evidence" value="ECO:0000318"/>
    <property type="project" value="GO_Central"/>
</dbReference>
<feature type="active site" description="Charge relay system" evidence="2">
    <location>
        <position position="344"/>
    </location>
</feature>
<dbReference type="OrthoDB" id="6347013at2759"/>
<reference evidence="5" key="1">
    <citation type="journal article" date="2020" name="Nat. Ecol. Evol.">
        <title>Deeply conserved synteny resolves early events in vertebrate evolution.</title>
        <authorList>
            <person name="Simakov O."/>
            <person name="Marletaz F."/>
            <person name="Yue J.X."/>
            <person name="O'Connell B."/>
            <person name="Jenkins J."/>
            <person name="Brandt A."/>
            <person name="Calef R."/>
            <person name="Tung C.H."/>
            <person name="Huang T.K."/>
            <person name="Schmutz J."/>
            <person name="Satoh N."/>
            <person name="Yu J.K."/>
            <person name="Putnam N.H."/>
            <person name="Green R.E."/>
            <person name="Rokhsar D.S."/>
        </authorList>
    </citation>
    <scope>NUCLEOTIDE SEQUENCE [LARGE SCALE GENOMIC DNA]</scope>
    <source>
        <strain evidence="5">S238N-H82</strain>
    </source>
</reference>
<dbReference type="GeneID" id="118415662"/>
<evidence type="ECO:0000256" key="1">
    <source>
        <dbReference type="ARBA" id="ARBA00006538"/>
    </source>
</evidence>
<dbReference type="GO" id="GO:0006631">
    <property type="term" value="P:fatty acid metabolic process"/>
    <property type="evidence" value="ECO:0000318"/>
    <property type="project" value="GO_Central"/>
</dbReference>
<feature type="active site" description="Charge relay system" evidence="2">
    <location>
        <position position="378"/>
    </location>
</feature>
<feature type="domain" description="BAAT/Acyl-CoA thioester hydrolase C-terminal" evidence="4">
    <location>
        <begin position="222"/>
        <end position="428"/>
    </location>
</feature>
<name>A0A9J7L4N7_BRAFL</name>
<reference evidence="6" key="2">
    <citation type="submission" date="2025-08" db="UniProtKB">
        <authorList>
            <consortium name="RefSeq"/>
        </authorList>
    </citation>
    <scope>IDENTIFICATION</scope>
    <source>
        <strain evidence="6">S238N-H82</strain>
        <tissue evidence="6">Testes</tissue>
    </source>
</reference>
<dbReference type="Pfam" id="PF08840">
    <property type="entry name" value="BAAT_C"/>
    <property type="match status" value="1"/>
</dbReference>
<evidence type="ECO:0000313" key="6">
    <source>
        <dbReference type="RefSeq" id="XP_035676284.1"/>
    </source>
</evidence>
<dbReference type="InterPro" id="IPR014940">
    <property type="entry name" value="BAAT_C"/>
</dbReference>
<dbReference type="RefSeq" id="XP_035676284.1">
    <property type="nucleotide sequence ID" value="XM_035820391.1"/>
</dbReference>
<evidence type="ECO:0000313" key="5">
    <source>
        <dbReference type="Proteomes" id="UP000001554"/>
    </source>
</evidence>
<dbReference type="InterPro" id="IPR029058">
    <property type="entry name" value="AB_hydrolase_fold"/>
</dbReference>
<dbReference type="OMA" id="SEINDYW"/>
<dbReference type="AlphaFoldDB" id="A0A9J7L4N7"/>
<dbReference type="InterPro" id="IPR006862">
    <property type="entry name" value="Thio_Ohase/aa_AcTrfase"/>
</dbReference>
<dbReference type="PANTHER" id="PTHR10824">
    <property type="entry name" value="ACYL-COENZYME A THIOESTERASE-RELATED"/>
    <property type="match status" value="1"/>
</dbReference>
<dbReference type="SUPFAM" id="SSF53474">
    <property type="entry name" value="alpha/beta-Hydrolases"/>
    <property type="match status" value="1"/>
</dbReference>
<protein>
    <submittedName>
        <fullName evidence="6">LOW QUALITY PROTEIN: acyl-coenzyme A amino acid N-acyltransferase 1-like</fullName>
    </submittedName>
</protein>
<sequence>MLQIVRIQCRKMSTQARLLVSPATALVDDKVDITVERLAPRQPVTLHARLSEGTARFQSYAHYRADDTGRVVVAKQPSLGGLYTDVDQMGLFWSMQPSPGQRPGLRLRKKDVSTPFLVDVRVHEGHVDVMGEENLPWLATTTVERWYLGHGVKRVPVREGRVRGTLFLPPGDGPFAAVIDMFGSTGGLAEYRAALLASRGFAVLRALAFFAYDDLPKEMVNVDLHYFEEAADWLLSLPNVQSHGVGVVATSKGVEIALSMAAHMDKVAAAVGISGYTAVTAAPLRYKDTVFPCAPWVPEGLVFTEEGYVDVRNVLDTTKEPGIKAYVQVEKAQCPIMFVAGEDDLSTKAVFFANQAIGRMKAHGKTNYTLLQYPKAGHLIEPPYMPHCALYYHRVFDWCMLAGGEPRSHAAAQEDSWHKILSFFRTHVDKNNTQSRL</sequence>
<evidence type="ECO:0000256" key="2">
    <source>
        <dbReference type="PIRSR" id="PIRSR016521-1"/>
    </source>
</evidence>
<evidence type="ECO:0000259" key="3">
    <source>
        <dbReference type="Pfam" id="PF04775"/>
    </source>
</evidence>
<comment type="similarity">
    <text evidence="1">Belongs to the C/M/P thioester hydrolase family.</text>
</comment>
<feature type="active site" description="Charge relay system" evidence="2">
    <location>
        <position position="251"/>
    </location>
</feature>
<keyword evidence="5" id="KW-1185">Reference proteome</keyword>
<organism evidence="5 6">
    <name type="scientific">Branchiostoma floridae</name>
    <name type="common">Florida lancelet</name>
    <name type="synonym">Amphioxus</name>
    <dbReference type="NCBI Taxonomy" id="7739"/>
    <lineage>
        <taxon>Eukaryota</taxon>
        <taxon>Metazoa</taxon>
        <taxon>Chordata</taxon>
        <taxon>Cephalochordata</taxon>
        <taxon>Leptocardii</taxon>
        <taxon>Amphioxiformes</taxon>
        <taxon>Branchiostomatidae</taxon>
        <taxon>Branchiostoma</taxon>
    </lineage>
</organism>
<dbReference type="Pfam" id="PF04775">
    <property type="entry name" value="Bile_Hydr_Trans"/>
    <property type="match status" value="1"/>
</dbReference>
<dbReference type="GO" id="GO:0006637">
    <property type="term" value="P:acyl-CoA metabolic process"/>
    <property type="evidence" value="ECO:0000318"/>
    <property type="project" value="GO_Central"/>
</dbReference>
<dbReference type="KEGG" id="bfo:118415662"/>
<evidence type="ECO:0000259" key="4">
    <source>
        <dbReference type="Pfam" id="PF08840"/>
    </source>
</evidence>
<dbReference type="Gene3D" id="3.40.50.1820">
    <property type="entry name" value="alpha/beta hydrolase"/>
    <property type="match status" value="1"/>
</dbReference>
<dbReference type="PANTHER" id="PTHR10824:SF4">
    <property type="entry name" value="ACYL-COENZYME A THIOESTERASE 1-LIKE"/>
    <property type="match status" value="1"/>
</dbReference>
<feature type="domain" description="Acyl-CoA thioester hydrolase/bile acid-CoA amino acid N-acetyltransferase" evidence="3">
    <location>
        <begin position="28"/>
        <end position="159"/>
    </location>
</feature>
<dbReference type="Gene3D" id="2.60.40.2240">
    <property type="entry name" value="Acyl-CoA thioester hydrolase/BAAT N-terminal domain"/>
    <property type="match status" value="1"/>
</dbReference>
<dbReference type="InterPro" id="IPR042490">
    <property type="entry name" value="Thio_Ohase/BAAT_N"/>
</dbReference>
<dbReference type="FunFam" id="2.60.40.2240:FF:000001">
    <property type="entry name" value="acyl-coenzyme A thioesterase 4"/>
    <property type="match status" value="1"/>
</dbReference>